<dbReference type="RefSeq" id="WP_003282388.1">
    <property type="nucleotide sequence ID" value="NC_015740.1"/>
</dbReference>
<dbReference type="SMART" id="SM00448">
    <property type="entry name" value="REC"/>
    <property type="match status" value="1"/>
</dbReference>
<dbReference type="EMBL" id="JAODZE010000010">
    <property type="protein sequence ID" value="MDH0146783.1"/>
    <property type="molecule type" value="Genomic_DNA"/>
</dbReference>
<dbReference type="PANTHER" id="PTHR44591">
    <property type="entry name" value="STRESS RESPONSE REGULATOR PROTEIN 1"/>
    <property type="match status" value="1"/>
</dbReference>
<evidence type="ECO:0000313" key="7">
    <source>
        <dbReference type="Proteomes" id="UP001158076"/>
    </source>
</evidence>
<proteinExistence type="predicted"/>
<organism evidence="5 7">
    <name type="scientific">Stutzerimonas stutzeri</name>
    <name type="common">Pseudomonas stutzeri</name>
    <dbReference type="NCBI Taxonomy" id="316"/>
    <lineage>
        <taxon>Bacteria</taxon>
        <taxon>Pseudomonadati</taxon>
        <taxon>Pseudomonadota</taxon>
        <taxon>Gammaproteobacteria</taxon>
        <taxon>Pseudomonadales</taxon>
        <taxon>Pseudomonadaceae</taxon>
        <taxon>Stutzerimonas</taxon>
    </lineage>
</organism>
<feature type="modified residue" description="4-aspartylphosphate" evidence="2">
    <location>
        <position position="57"/>
    </location>
</feature>
<protein>
    <submittedName>
        <fullName evidence="5">Response regulator</fullName>
    </submittedName>
</protein>
<feature type="domain" description="Response regulatory" evidence="3">
    <location>
        <begin position="7"/>
        <end position="124"/>
    </location>
</feature>
<reference evidence="4" key="1">
    <citation type="submission" date="2020-02" db="EMBL/GenBank/DDBJ databases">
        <title>Synteny-based analysis reveals conserved mechanism for high triclosan tolerance in Pseudomonas, as well as instances of horizontal transfer.</title>
        <authorList>
            <person name="Mcfarland A.G."/>
            <person name="Bertucci H.K."/>
            <person name="Litmann E."/>
            <person name="Shen J."/>
            <person name="Huttenhower C."/>
            <person name="Hartmann E.M."/>
        </authorList>
    </citation>
    <scope>NUCLEOTIDE SEQUENCE</scope>
    <source>
        <strain evidence="4">109A1</strain>
    </source>
</reference>
<evidence type="ECO:0000313" key="4">
    <source>
        <dbReference type="EMBL" id="MBA1306466.1"/>
    </source>
</evidence>
<dbReference type="GeneID" id="66819282"/>
<evidence type="ECO:0000313" key="6">
    <source>
        <dbReference type="EMBL" id="MDH1235023.1"/>
    </source>
</evidence>
<dbReference type="Proteomes" id="UP001138621">
    <property type="component" value="Unassembled WGS sequence"/>
</dbReference>
<dbReference type="Proteomes" id="UP001158500">
    <property type="component" value="Unassembled WGS sequence"/>
</dbReference>
<dbReference type="Pfam" id="PF00072">
    <property type="entry name" value="Response_reg"/>
    <property type="match status" value="1"/>
</dbReference>
<dbReference type="SUPFAM" id="SSF52172">
    <property type="entry name" value="CheY-like"/>
    <property type="match status" value="1"/>
</dbReference>
<dbReference type="PANTHER" id="PTHR44591:SF3">
    <property type="entry name" value="RESPONSE REGULATORY DOMAIN-CONTAINING PROTEIN"/>
    <property type="match status" value="1"/>
</dbReference>
<dbReference type="InterPro" id="IPR011006">
    <property type="entry name" value="CheY-like_superfamily"/>
</dbReference>
<dbReference type="AlphaFoldDB" id="A0A0H3YSR9"/>
<dbReference type="Proteomes" id="UP001158076">
    <property type="component" value="Unassembled WGS sequence"/>
</dbReference>
<accession>F8H3C7</accession>
<dbReference type="InterPro" id="IPR001789">
    <property type="entry name" value="Sig_transdc_resp-reg_receiver"/>
</dbReference>
<dbReference type="KEGG" id="psz:PSTAB_0062"/>
<name>A0A0H3YSR9_STUST</name>
<evidence type="ECO:0000259" key="3">
    <source>
        <dbReference type="PROSITE" id="PS50110"/>
    </source>
</evidence>
<dbReference type="OMA" id="EMDGPTT"/>
<dbReference type="InterPro" id="IPR050595">
    <property type="entry name" value="Bact_response_regulator"/>
</dbReference>
<sequence>MNRQLKRILHVEDVPSIQVVTRIALEKIGGFEVLSCPSGQAALDQVQAFAPDLILLDVMLPQMDGIELVRQLGDLVDLQQIPVVFLTGHLQPERLQELRQLGVRQVLNKPFDPLQLASQLQQVWEAEHG</sequence>
<evidence type="ECO:0000256" key="2">
    <source>
        <dbReference type="PROSITE-ProRule" id="PRU00169"/>
    </source>
</evidence>
<evidence type="ECO:0000313" key="5">
    <source>
        <dbReference type="EMBL" id="MDH0146783.1"/>
    </source>
</evidence>
<dbReference type="Gene3D" id="3.40.50.2300">
    <property type="match status" value="1"/>
</dbReference>
<dbReference type="GO" id="GO:0000160">
    <property type="term" value="P:phosphorelay signal transduction system"/>
    <property type="evidence" value="ECO:0007669"/>
    <property type="project" value="InterPro"/>
</dbReference>
<reference evidence="5" key="2">
    <citation type="submission" date="2022-09" db="EMBL/GenBank/DDBJ databases">
        <title>Intensive care unit water sources are persistently colonized with multi-drug resistant bacteria and are the site of extensive horizontal gene transfer of antibiotic resistance genes.</title>
        <authorList>
            <person name="Diorio-Toth L."/>
        </authorList>
    </citation>
    <scope>NUCLEOTIDE SEQUENCE</scope>
    <source>
        <strain evidence="6">GD03947</strain>
        <strain evidence="5">GD04147</strain>
    </source>
</reference>
<comment type="caution">
    <text evidence="5">The sequence shown here is derived from an EMBL/GenBank/DDBJ whole genome shotgun (WGS) entry which is preliminary data.</text>
</comment>
<dbReference type="EMBL" id="JAAMRD010000018">
    <property type="protein sequence ID" value="MBA1306466.1"/>
    <property type="molecule type" value="Genomic_DNA"/>
</dbReference>
<accession>A0A0H3YSR9</accession>
<keyword evidence="1 2" id="KW-0597">Phosphoprotein</keyword>
<evidence type="ECO:0000256" key="1">
    <source>
        <dbReference type="ARBA" id="ARBA00022553"/>
    </source>
</evidence>
<dbReference type="PROSITE" id="PS50110">
    <property type="entry name" value="RESPONSE_REGULATORY"/>
    <property type="match status" value="1"/>
</dbReference>
<gene>
    <name evidence="4" type="ORF">G7024_18895</name>
    <name evidence="6" type="ORF">N5C32_03110</name>
    <name evidence="5" type="ORF">N7335_10315</name>
</gene>
<dbReference type="EMBL" id="JAOCAE010000002">
    <property type="protein sequence ID" value="MDH1235023.1"/>
    <property type="molecule type" value="Genomic_DNA"/>
</dbReference>